<keyword evidence="1" id="KW-0472">Membrane</keyword>
<dbReference type="SUPFAM" id="SSF82866">
    <property type="entry name" value="Multidrug efflux transporter AcrB transmembrane domain"/>
    <property type="match status" value="1"/>
</dbReference>
<feature type="transmembrane region" description="Helical" evidence="1">
    <location>
        <begin position="25"/>
        <end position="44"/>
    </location>
</feature>
<name>A0A2X2M4P4_STAAU</name>
<organism evidence="2 3">
    <name type="scientific">Staphylococcus aureus</name>
    <dbReference type="NCBI Taxonomy" id="1280"/>
    <lineage>
        <taxon>Bacteria</taxon>
        <taxon>Bacillati</taxon>
        <taxon>Bacillota</taxon>
        <taxon>Bacilli</taxon>
        <taxon>Bacillales</taxon>
        <taxon>Staphylococcaceae</taxon>
        <taxon>Staphylococcus</taxon>
    </lineage>
</organism>
<evidence type="ECO:0000313" key="3">
    <source>
        <dbReference type="Proteomes" id="UP000249913"/>
    </source>
</evidence>
<keyword evidence="1" id="KW-0812">Transmembrane</keyword>
<dbReference type="Gene3D" id="3.30.70.1440">
    <property type="entry name" value="Multidrug efflux transporter AcrB pore domain"/>
    <property type="match status" value="1"/>
</dbReference>
<dbReference type="Proteomes" id="UP000249913">
    <property type="component" value="Unassembled WGS sequence"/>
</dbReference>
<keyword evidence="1" id="KW-1133">Transmembrane helix</keyword>
<reference evidence="2 3" key="1">
    <citation type="submission" date="2018-06" db="EMBL/GenBank/DDBJ databases">
        <authorList>
            <consortium name="Pathogen Informatics"/>
            <person name="Doyle S."/>
        </authorList>
    </citation>
    <scope>NUCLEOTIDE SEQUENCE [LARGE SCALE GENOMIC DNA]</scope>
    <source>
        <strain evidence="2 3">NCTC7878</strain>
    </source>
</reference>
<accession>A0A2X2M4P4</accession>
<protein>
    <submittedName>
        <fullName evidence="2">RND multidrug efflux transporter Acriflavin resistance protein</fullName>
    </submittedName>
</protein>
<evidence type="ECO:0000313" key="2">
    <source>
        <dbReference type="EMBL" id="SPZ96850.1"/>
    </source>
</evidence>
<proteinExistence type="predicted"/>
<dbReference type="Gene3D" id="1.20.1640.10">
    <property type="entry name" value="Multidrug efflux transporter AcrB transmembrane domain"/>
    <property type="match status" value="1"/>
</dbReference>
<evidence type="ECO:0000256" key="1">
    <source>
        <dbReference type="SAM" id="Phobius"/>
    </source>
</evidence>
<gene>
    <name evidence="2" type="primary">swrC_4</name>
    <name evidence="2" type="ORF">NCTC7878_00310</name>
</gene>
<dbReference type="AlphaFoldDB" id="A0A2X2M4P4"/>
<dbReference type="EMBL" id="UAUX01000002">
    <property type="protein sequence ID" value="SPZ96850.1"/>
    <property type="molecule type" value="Genomic_DNA"/>
</dbReference>
<sequence length="63" mass="6811">MDKPNNVKVNIGGASDDINNAMTQLAFAMLAAIIIVYLILVITFKGGLAPFTILFSYHLQLSV</sequence>